<name>A0A2V4DZM0_9GAMM</name>
<dbReference type="Pfam" id="PF02413">
    <property type="entry name" value="Caudo_TAP"/>
    <property type="match status" value="1"/>
</dbReference>
<dbReference type="EMBL" id="QGLR01000012">
    <property type="protein sequence ID" value="PXZ06305.1"/>
    <property type="molecule type" value="Genomic_DNA"/>
</dbReference>
<dbReference type="RefSeq" id="WP_110433871.1">
    <property type="nucleotide sequence ID" value="NZ_QGLR01000012.1"/>
</dbReference>
<evidence type="ECO:0008006" key="3">
    <source>
        <dbReference type="Google" id="ProtNLM"/>
    </source>
</evidence>
<accession>A0A2V4DZM0</accession>
<comment type="caution">
    <text evidence="1">The sequence shown here is derived from an EMBL/GenBank/DDBJ whole genome shotgun (WGS) entry which is preliminary data.</text>
</comment>
<sequence>MTITNQEYAEMAIKANKEGKELKYENGKLTLVAPEPMKFTEEQIIFQNQQIKESLFKEANSEIDILNDKIEFDEATDDDVAMLKKWKLYRINFKKLDATDIKAIFPIKPI</sequence>
<dbReference type="OrthoDB" id="8596093at2"/>
<reference evidence="1 2" key="1">
    <citation type="submission" date="2018-05" db="EMBL/GenBank/DDBJ databases">
        <title>Reference genomes for bee gut microbiota database.</title>
        <authorList>
            <person name="Ellegaard K.M."/>
        </authorList>
    </citation>
    <scope>NUCLEOTIDE SEQUENCE [LARGE SCALE GENOMIC DNA]</scope>
    <source>
        <strain evidence="1 2">ESL0182</strain>
    </source>
</reference>
<evidence type="ECO:0000313" key="1">
    <source>
        <dbReference type="EMBL" id="PXZ06305.1"/>
    </source>
</evidence>
<dbReference type="Proteomes" id="UP000247932">
    <property type="component" value="Unassembled WGS sequence"/>
</dbReference>
<keyword evidence="2" id="KW-1185">Reference proteome</keyword>
<organism evidence="1 2">
    <name type="scientific">Gilliamella apicola</name>
    <dbReference type="NCBI Taxonomy" id="1196095"/>
    <lineage>
        <taxon>Bacteria</taxon>
        <taxon>Pseudomonadati</taxon>
        <taxon>Pseudomonadota</taxon>
        <taxon>Gammaproteobacteria</taxon>
        <taxon>Orbales</taxon>
        <taxon>Orbaceae</taxon>
        <taxon>Gilliamella</taxon>
    </lineage>
</organism>
<evidence type="ECO:0000313" key="2">
    <source>
        <dbReference type="Proteomes" id="UP000247932"/>
    </source>
</evidence>
<gene>
    <name evidence="1" type="ORF">DKK70_10010</name>
</gene>
<protein>
    <recommendedName>
        <fullName evidence="3">Tail fiber assembly protein</fullName>
    </recommendedName>
</protein>
<dbReference type="AlphaFoldDB" id="A0A2V4DZM0"/>
<dbReference type="InterPro" id="IPR003458">
    <property type="entry name" value="Phage_T4_Gp38_tail_assem"/>
</dbReference>
<proteinExistence type="predicted"/>